<sequence>MDLEDVYEVTTSSKLALKFPKKKTVKRDSTSGTMVSEEVKGEAKKRRVDPPATVLGAKVVESRPAKEDELLAVENMQLKRVLRSWSFHYYNFAKTSFFIFAVDNVPRLLIGVLYCILNDIPAKTDKLSSAHKLIFFWLRADQSLPAKLESKVLATECPWCLDSPALVTTQREWTCATSSEVSLKGHLKGKKHLEKEAEIKENTMAAKRKGGHVSKSKQTGQPIGASRNVGSKKQASLWCQNWNVSCSGPDMINHFSENIFCFFRLFYTFDFFNIIYVFFFLDGDGKVHWKGVAYCNRLIDYLLEKGITPYANLYHYDLLEALEQQYNGLFSLRVVKAYVDYVDFCFKTFGNRVKNWMTFYEPRVIFALGYDNGFFAPARCPQPNGNYTTGNSTTEPYIIGHHLIIMHASVAQRYYHKYQATQKGRIKILLHFVWYEPLTRSKADNISTQRAKDFHLGW</sequence>
<dbReference type="GO" id="GO:0005975">
    <property type="term" value="P:carbohydrate metabolic process"/>
    <property type="evidence" value="ECO:0007669"/>
    <property type="project" value="InterPro"/>
</dbReference>
<dbReference type="Proteomes" id="UP000541444">
    <property type="component" value="Unassembled WGS sequence"/>
</dbReference>
<reference evidence="3 4" key="1">
    <citation type="journal article" date="2020" name="IScience">
        <title>Genome Sequencing of the Endangered Kingdonia uniflora (Circaeasteraceae, Ranunculales) Reveals Potential Mechanisms of Evolutionary Specialization.</title>
        <authorList>
            <person name="Sun Y."/>
            <person name="Deng T."/>
            <person name="Zhang A."/>
            <person name="Moore M.J."/>
            <person name="Landis J.B."/>
            <person name="Lin N."/>
            <person name="Zhang H."/>
            <person name="Zhang X."/>
            <person name="Huang J."/>
            <person name="Zhang X."/>
            <person name="Sun H."/>
            <person name="Wang H."/>
        </authorList>
    </citation>
    <scope>NUCLEOTIDE SEQUENCE [LARGE SCALE GENOMIC DNA]</scope>
    <source>
        <strain evidence="3">TB1705</strain>
        <tissue evidence="3">Leaf</tissue>
    </source>
</reference>
<dbReference type="PANTHER" id="PTHR10353">
    <property type="entry name" value="GLYCOSYL HYDROLASE"/>
    <property type="match status" value="1"/>
</dbReference>
<dbReference type="SUPFAM" id="SSF51445">
    <property type="entry name" value="(Trans)glycosidases"/>
    <property type="match status" value="1"/>
</dbReference>
<evidence type="ECO:0000313" key="4">
    <source>
        <dbReference type="Proteomes" id="UP000541444"/>
    </source>
</evidence>
<protein>
    <recommendedName>
        <fullName evidence="5">Beta-glucosidase</fullName>
    </recommendedName>
</protein>
<dbReference type="GO" id="GO:0008422">
    <property type="term" value="F:beta-glucosidase activity"/>
    <property type="evidence" value="ECO:0007669"/>
    <property type="project" value="TreeGrafter"/>
</dbReference>
<keyword evidence="4" id="KW-1185">Reference proteome</keyword>
<accession>A0A7J7MRW2</accession>
<comment type="caution">
    <text evidence="3">The sequence shown here is derived from an EMBL/GenBank/DDBJ whole genome shotgun (WGS) entry which is preliminary data.</text>
</comment>
<dbReference type="Pfam" id="PF00232">
    <property type="entry name" value="Glyco_hydro_1"/>
    <property type="match status" value="1"/>
</dbReference>
<proteinExistence type="inferred from homology"/>
<name>A0A7J7MRW2_9MAGN</name>
<comment type="similarity">
    <text evidence="1 2">Belongs to the glycosyl hydrolase 1 family.</text>
</comment>
<evidence type="ECO:0000256" key="1">
    <source>
        <dbReference type="ARBA" id="ARBA00010838"/>
    </source>
</evidence>
<dbReference type="PANTHER" id="PTHR10353:SF28">
    <property type="entry name" value="BETA-GLUCOSIDASE 44"/>
    <property type="match status" value="1"/>
</dbReference>
<evidence type="ECO:0000256" key="2">
    <source>
        <dbReference type="RuleBase" id="RU003690"/>
    </source>
</evidence>
<dbReference type="InterPro" id="IPR001360">
    <property type="entry name" value="Glyco_hydro_1"/>
</dbReference>
<dbReference type="EMBL" id="JACGCM010001272">
    <property type="protein sequence ID" value="KAF6157603.1"/>
    <property type="molecule type" value="Genomic_DNA"/>
</dbReference>
<evidence type="ECO:0008006" key="5">
    <source>
        <dbReference type="Google" id="ProtNLM"/>
    </source>
</evidence>
<dbReference type="InterPro" id="IPR017853">
    <property type="entry name" value="GH"/>
</dbReference>
<dbReference type="OrthoDB" id="65569at2759"/>
<organism evidence="3 4">
    <name type="scientific">Kingdonia uniflora</name>
    <dbReference type="NCBI Taxonomy" id="39325"/>
    <lineage>
        <taxon>Eukaryota</taxon>
        <taxon>Viridiplantae</taxon>
        <taxon>Streptophyta</taxon>
        <taxon>Embryophyta</taxon>
        <taxon>Tracheophyta</taxon>
        <taxon>Spermatophyta</taxon>
        <taxon>Magnoliopsida</taxon>
        <taxon>Ranunculales</taxon>
        <taxon>Circaeasteraceae</taxon>
        <taxon>Kingdonia</taxon>
    </lineage>
</organism>
<gene>
    <name evidence="3" type="ORF">GIB67_037176</name>
</gene>
<dbReference type="AlphaFoldDB" id="A0A7J7MRW2"/>
<evidence type="ECO:0000313" key="3">
    <source>
        <dbReference type="EMBL" id="KAF6157603.1"/>
    </source>
</evidence>
<dbReference type="Gene3D" id="3.20.20.80">
    <property type="entry name" value="Glycosidases"/>
    <property type="match status" value="1"/>
</dbReference>